<keyword evidence="1" id="KW-1133">Transmembrane helix</keyword>
<gene>
    <name evidence="2" type="ORF">QRT05_04045</name>
</gene>
<comment type="caution">
    <text evidence="2">The sequence shown here is derived from an EMBL/GenBank/DDBJ whole genome shotgun (WGS) entry which is preliminary data.</text>
</comment>
<proteinExistence type="predicted"/>
<protein>
    <recommendedName>
        <fullName evidence="4">Alternate-type signal peptide domain-containing protein</fullName>
    </recommendedName>
</protein>
<sequence length="190" mass="19252">MTTTTPRPADATDTDRKKRKRGAIIKLSLAGAALLGIGAAATSAYWTNDAWFSATATGATIDLQGENFAATPAFVSADDSASSIVIPAAQLQNLVQGEKRTFTLKIKNVSSVPLDIATTSAWVAAGASDFTTAPTVAFTGAPTSLAANSAATTVTVTVTTPTTWASTNQGKSQAVRITFTGTATPAVAAP</sequence>
<keyword evidence="1" id="KW-0472">Membrane</keyword>
<keyword evidence="3" id="KW-1185">Reference proteome</keyword>
<dbReference type="RefSeq" id="WP_289445497.1">
    <property type="nucleotide sequence ID" value="NZ_JAUCGR010000001.1"/>
</dbReference>
<reference evidence="2 3" key="1">
    <citation type="submission" date="2023-06" db="EMBL/GenBank/DDBJ databases">
        <title>Cellulomonas sp. MW9 Whole genome sequence.</title>
        <authorList>
            <person name="Park S."/>
        </authorList>
    </citation>
    <scope>NUCLEOTIDE SEQUENCE [LARGE SCALE GENOMIC DNA]</scope>
    <source>
        <strain evidence="2 3">MW9</strain>
    </source>
</reference>
<feature type="transmembrane region" description="Helical" evidence="1">
    <location>
        <begin position="24"/>
        <end position="46"/>
    </location>
</feature>
<accession>A0ABT7S4F2</accession>
<dbReference type="Proteomes" id="UP001321453">
    <property type="component" value="Unassembled WGS sequence"/>
</dbReference>
<evidence type="ECO:0000313" key="3">
    <source>
        <dbReference type="Proteomes" id="UP001321453"/>
    </source>
</evidence>
<keyword evidence="1" id="KW-0812">Transmembrane</keyword>
<name>A0ABT7S4F2_9CELL</name>
<evidence type="ECO:0000313" key="2">
    <source>
        <dbReference type="EMBL" id="MDM7830492.1"/>
    </source>
</evidence>
<evidence type="ECO:0008006" key="4">
    <source>
        <dbReference type="Google" id="ProtNLM"/>
    </source>
</evidence>
<dbReference type="EMBL" id="JAUCGR010000001">
    <property type="protein sequence ID" value="MDM7830492.1"/>
    <property type="molecule type" value="Genomic_DNA"/>
</dbReference>
<organism evidence="2 3">
    <name type="scientific">Cellulomonas edaphi</name>
    <dbReference type="NCBI Taxonomy" id="3053468"/>
    <lineage>
        <taxon>Bacteria</taxon>
        <taxon>Bacillati</taxon>
        <taxon>Actinomycetota</taxon>
        <taxon>Actinomycetes</taxon>
        <taxon>Micrococcales</taxon>
        <taxon>Cellulomonadaceae</taxon>
        <taxon>Cellulomonas</taxon>
    </lineage>
</organism>
<evidence type="ECO:0000256" key="1">
    <source>
        <dbReference type="SAM" id="Phobius"/>
    </source>
</evidence>